<proteinExistence type="predicted"/>
<evidence type="ECO:0000313" key="3">
    <source>
        <dbReference type="EMBL" id="SDL87457.1"/>
    </source>
</evidence>
<gene>
    <name evidence="3" type="ORF">SAMN04488502_1011058</name>
</gene>
<evidence type="ECO:0000256" key="1">
    <source>
        <dbReference type="SAM" id="Coils"/>
    </source>
</evidence>
<accession>A0A1G9NN37</accession>
<name>A0A1G9NN37_9FIRM</name>
<keyword evidence="1" id="KW-0175">Coiled coil</keyword>
<protein>
    <submittedName>
        <fullName evidence="3">YtxH-like protein</fullName>
    </submittedName>
</protein>
<dbReference type="PANTHER" id="PTHR35792:SF2">
    <property type="entry name" value="GENERAL STRESS PROTEIN"/>
    <property type="match status" value="1"/>
</dbReference>
<feature type="coiled-coil region" evidence="1">
    <location>
        <begin position="67"/>
        <end position="97"/>
    </location>
</feature>
<dbReference type="STRING" id="146817.SAMN04488502_1011058"/>
<dbReference type="Pfam" id="PF12732">
    <property type="entry name" value="YtxH"/>
    <property type="match status" value="1"/>
</dbReference>
<dbReference type="Proteomes" id="UP000214880">
    <property type="component" value="Unassembled WGS sequence"/>
</dbReference>
<sequence>MSIRDLIEKGKKSICKRQAKKINGTVIGAAVGLTVGAVAGVLLTPKSGRETRTDIANAVKEFPRKAKDVLASAKEKAEEAQEKLQETKTKVTEELTVKK</sequence>
<keyword evidence="2" id="KW-1133">Transmembrane helix</keyword>
<keyword evidence="4" id="KW-1185">Reference proteome</keyword>
<evidence type="ECO:0000256" key="2">
    <source>
        <dbReference type="SAM" id="Phobius"/>
    </source>
</evidence>
<dbReference type="RefSeq" id="WP_092069198.1">
    <property type="nucleotide sequence ID" value="NZ_FNHB01000001.1"/>
</dbReference>
<dbReference type="InterPro" id="IPR024623">
    <property type="entry name" value="YtxH"/>
</dbReference>
<dbReference type="InterPro" id="IPR052928">
    <property type="entry name" value="Desiccation-related_membrane"/>
</dbReference>
<keyword evidence="2" id="KW-0472">Membrane</keyword>
<dbReference type="PANTHER" id="PTHR35792">
    <property type="entry name" value="GENERAL STRESS PROTEIN"/>
    <property type="match status" value="1"/>
</dbReference>
<dbReference type="AlphaFoldDB" id="A0A1G9NN37"/>
<organism evidence="3 4">
    <name type="scientific">Dendrosporobacter quercicolus</name>
    <dbReference type="NCBI Taxonomy" id="146817"/>
    <lineage>
        <taxon>Bacteria</taxon>
        <taxon>Bacillati</taxon>
        <taxon>Bacillota</taxon>
        <taxon>Negativicutes</taxon>
        <taxon>Selenomonadales</taxon>
        <taxon>Sporomusaceae</taxon>
        <taxon>Dendrosporobacter</taxon>
    </lineage>
</organism>
<reference evidence="3 4" key="1">
    <citation type="submission" date="2016-10" db="EMBL/GenBank/DDBJ databases">
        <authorList>
            <person name="de Groot N.N."/>
        </authorList>
    </citation>
    <scope>NUCLEOTIDE SEQUENCE [LARGE SCALE GENOMIC DNA]</scope>
    <source>
        <strain evidence="3 4">DSM 1736</strain>
    </source>
</reference>
<feature type="transmembrane region" description="Helical" evidence="2">
    <location>
        <begin position="21"/>
        <end position="43"/>
    </location>
</feature>
<evidence type="ECO:0000313" key="4">
    <source>
        <dbReference type="Proteomes" id="UP000214880"/>
    </source>
</evidence>
<keyword evidence="2" id="KW-0812">Transmembrane</keyword>
<dbReference type="EMBL" id="FNHB01000001">
    <property type="protein sequence ID" value="SDL87457.1"/>
    <property type="molecule type" value="Genomic_DNA"/>
</dbReference>